<feature type="compositionally biased region" description="Basic and acidic residues" evidence="1">
    <location>
        <begin position="44"/>
        <end position="56"/>
    </location>
</feature>
<feature type="compositionally biased region" description="Acidic residues" evidence="1">
    <location>
        <begin position="305"/>
        <end position="315"/>
    </location>
</feature>
<evidence type="ECO:0000313" key="2">
    <source>
        <dbReference type="EMBL" id="PPR87950.1"/>
    </source>
</evidence>
<gene>
    <name evidence="2" type="ORF">GOBAR_AA32740</name>
</gene>
<feature type="compositionally biased region" description="Basic and acidic residues" evidence="1">
    <location>
        <begin position="1"/>
        <end position="31"/>
    </location>
</feature>
<accession>A0A2P5WA27</accession>
<evidence type="ECO:0000313" key="3">
    <source>
        <dbReference type="Proteomes" id="UP000239757"/>
    </source>
</evidence>
<sequence length="367" mass="41199">MTRKGNDSKNAYERCSDNNKGPIHEERRLQIEELDEWQTHRLRTHDEPKPHHDELKGSPNQLKVGDKVLLDAADPRIATSEPNEKNSSYGTTSSSRGKKTAVPASKKRKGVVSFSGPTTEIRHPFLQVPLGPQKELYKILRARPLGVGRCIDWVALEQIQLADAVRALLTTNSWGLFFEIVELTYLVFTLELCLTFHLQTIMTNFDDPRTRDLVPASATYDPSRSKAFALPPSLRRSSTGEVISIGPYVTRLAWHFGLLNTLAQSSSLTLIGQMSPQGISSMLSMRMIEKRCGTYPSQYRLVQSTEEEDPEDITDDVPPHHEDPPSQPPPPSRPIHAAASYANISECLALFDQHCFQRFDNIDATLQ</sequence>
<dbReference type="Proteomes" id="UP000239757">
    <property type="component" value="Unassembled WGS sequence"/>
</dbReference>
<feature type="region of interest" description="Disordered" evidence="1">
    <location>
        <begin position="1"/>
        <end position="115"/>
    </location>
</feature>
<feature type="compositionally biased region" description="Polar residues" evidence="1">
    <location>
        <begin position="85"/>
        <end position="95"/>
    </location>
</feature>
<feature type="region of interest" description="Disordered" evidence="1">
    <location>
        <begin position="303"/>
        <end position="336"/>
    </location>
</feature>
<proteinExistence type="predicted"/>
<name>A0A2P5WA27_GOSBA</name>
<organism evidence="2 3">
    <name type="scientific">Gossypium barbadense</name>
    <name type="common">Sea Island cotton</name>
    <name type="synonym">Hibiscus barbadensis</name>
    <dbReference type="NCBI Taxonomy" id="3634"/>
    <lineage>
        <taxon>Eukaryota</taxon>
        <taxon>Viridiplantae</taxon>
        <taxon>Streptophyta</taxon>
        <taxon>Embryophyta</taxon>
        <taxon>Tracheophyta</taxon>
        <taxon>Spermatophyta</taxon>
        <taxon>Magnoliopsida</taxon>
        <taxon>eudicotyledons</taxon>
        <taxon>Gunneridae</taxon>
        <taxon>Pentapetalae</taxon>
        <taxon>rosids</taxon>
        <taxon>malvids</taxon>
        <taxon>Malvales</taxon>
        <taxon>Malvaceae</taxon>
        <taxon>Malvoideae</taxon>
        <taxon>Gossypium</taxon>
    </lineage>
</organism>
<dbReference type="EMBL" id="KZ668417">
    <property type="protein sequence ID" value="PPR87950.1"/>
    <property type="molecule type" value="Genomic_DNA"/>
</dbReference>
<reference evidence="2 3" key="1">
    <citation type="submission" date="2015-01" db="EMBL/GenBank/DDBJ databases">
        <title>Genome of allotetraploid Gossypium barbadense reveals genomic plasticity and fiber elongation in cotton evolution.</title>
        <authorList>
            <person name="Chen X."/>
            <person name="Liu X."/>
            <person name="Zhao B."/>
            <person name="Zheng H."/>
            <person name="Hu Y."/>
            <person name="Lu G."/>
            <person name="Yang C."/>
            <person name="Chen J."/>
            <person name="Shan C."/>
            <person name="Zhang L."/>
            <person name="Zhou Y."/>
            <person name="Wang L."/>
            <person name="Guo W."/>
            <person name="Bai Y."/>
            <person name="Ruan J."/>
            <person name="Shangguan X."/>
            <person name="Mao Y."/>
            <person name="Jiang J."/>
            <person name="Zhu Y."/>
            <person name="Lei J."/>
            <person name="Kang H."/>
            <person name="Chen S."/>
            <person name="He X."/>
            <person name="Wang R."/>
            <person name="Wang Y."/>
            <person name="Chen J."/>
            <person name="Wang L."/>
            <person name="Yu S."/>
            <person name="Wang B."/>
            <person name="Wei J."/>
            <person name="Song S."/>
            <person name="Lu X."/>
            <person name="Gao Z."/>
            <person name="Gu W."/>
            <person name="Deng X."/>
            <person name="Ma D."/>
            <person name="Wang S."/>
            <person name="Liang W."/>
            <person name="Fang L."/>
            <person name="Cai C."/>
            <person name="Zhu X."/>
            <person name="Zhou B."/>
            <person name="Zhang Y."/>
            <person name="Chen Z."/>
            <person name="Xu S."/>
            <person name="Zhu R."/>
            <person name="Wang S."/>
            <person name="Zhang T."/>
            <person name="Zhao G."/>
        </authorList>
    </citation>
    <scope>NUCLEOTIDE SEQUENCE [LARGE SCALE GENOMIC DNA]</scope>
    <source>
        <strain evidence="3">cv. Xinhai21</strain>
        <tissue evidence="2">Leaf</tissue>
    </source>
</reference>
<evidence type="ECO:0000256" key="1">
    <source>
        <dbReference type="SAM" id="MobiDB-lite"/>
    </source>
</evidence>
<protein>
    <submittedName>
        <fullName evidence="2">Uncharacterized protein</fullName>
    </submittedName>
</protein>
<dbReference type="AlphaFoldDB" id="A0A2P5WA27"/>